<evidence type="ECO:0000256" key="2">
    <source>
        <dbReference type="ARBA" id="ARBA00023125"/>
    </source>
</evidence>
<dbReference type="InterPro" id="IPR018060">
    <property type="entry name" value="HTH_AraC"/>
</dbReference>
<keyword evidence="3" id="KW-0804">Transcription</keyword>
<dbReference type="SMART" id="SM00342">
    <property type="entry name" value="HTH_ARAC"/>
    <property type="match status" value="1"/>
</dbReference>
<keyword evidence="2" id="KW-0238">DNA-binding</keyword>
<evidence type="ECO:0000313" key="6">
    <source>
        <dbReference type="Proteomes" id="UP000272729"/>
    </source>
</evidence>
<dbReference type="Gene3D" id="1.10.10.60">
    <property type="entry name" value="Homeodomain-like"/>
    <property type="match status" value="1"/>
</dbReference>
<evidence type="ECO:0000313" key="5">
    <source>
        <dbReference type="EMBL" id="RKT67866.1"/>
    </source>
</evidence>
<dbReference type="InterPro" id="IPR050204">
    <property type="entry name" value="AraC_XylS_family_regulators"/>
</dbReference>
<organism evidence="5 6">
    <name type="scientific">Saccharothrix variisporea</name>
    <dbReference type="NCBI Taxonomy" id="543527"/>
    <lineage>
        <taxon>Bacteria</taxon>
        <taxon>Bacillati</taxon>
        <taxon>Actinomycetota</taxon>
        <taxon>Actinomycetes</taxon>
        <taxon>Pseudonocardiales</taxon>
        <taxon>Pseudonocardiaceae</taxon>
        <taxon>Saccharothrix</taxon>
    </lineage>
</organism>
<reference evidence="5 6" key="1">
    <citation type="submission" date="2018-10" db="EMBL/GenBank/DDBJ databases">
        <title>Sequencing the genomes of 1000 actinobacteria strains.</title>
        <authorList>
            <person name="Klenk H.-P."/>
        </authorList>
    </citation>
    <scope>NUCLEOTIDE SEQUENCE [LARGE SCALE GENOMIC DNA]</scope>
    <source>
        <strain evidence="5 6">DSM 43911</strain>
    </source>
</reference>
<proteinExistence type="predicted"/>
<dbReference type="OrthoDB" id="198203at2"/>
<dbReference type="Proteomes" id="UP000272729">
    <property type="component" value="Unassembled WGS sequence"/>
</dbReference>
<feature type="domain" description="HTH araC/xylS-type" evidence="4">
    <location>
        <begin position="153"/>
        <end position="251"/>
    </location>
</feature>
<evidence type="ECO:0000256" key="1">
    <source>
        <dbReference type="ARBA" id="ARBA00023015"/>
    </source>
</evidence>
<sequence length="256" mass="27406">MDQVAVRLDSPPVVANLGVAVHGVASRRDEFLLPELWQLHLYGYTAELTVEGTTHAIRPGHVSLVPPGARVSYRYQGRSEHLYVHLRLAVKGDARTVPVVQPAGAETPLLTSLLRHAITVAHTEPAMATAEVWTVLWRVAHLAASGTGHGAVAAAVAHIEANLAEPLTVPGIAAVAGVSHNHLTRLFRAETGLTVVAYVRRRRLERARHLLRASTLPIPAVAAAVGFDDLQAFNKACRRELGASPRAVRAGAPSRN</sequence>
<accession>A0A495X2Y3</accession>
<evidence type="ECO:0000256" key="3">
    <source>
        <dbReference type="ARBA" id="ARBA00023163"/>
    </source>
</evidence>
<dbReference type="InterPro" id="IPR037923">
    <property type="entry name" value="HTH-like"/>
</dbReference>
<dbReference type="SUPFAM" id="SSF46689">
    <property type="entry name" value="Homeodomain-like"/>
    <property type="match status" value="2"/>
</dbReference>
<dbReference type="SUPFAM" id="SSF51215">
    <property type="entry name" value="Regulatory protein AraC"/>
    <property type="match status" value="1"/>
</dbReference>
<evidence type="ECO:0000259" key="4">
    <source>
        <dbReference type="PROSITE" id="PS01124"/>
    </source>
</evidence>
<dbReference type="EMBL" id="RBXR01000001">
    <property type="protein sequence ID" value="RKT67866.1"/>
    <property type="molecule type" value="Genomic_DNA"/>
</dbReference>
<keyword evidence="1" id="KW-0805">Transcription regulation</keyword>
<comment type="caution">
    <text evidence="5">The sequence shown here is derived from an EMBL/GenBank/DDBJ whole genome shotgun (WGS) entry which is preliminary data.</text>
</comment>
<keyword evidence="6" id="KW-1185">Reference proteome</keyword>
<name>A0A495X2Y3_9PSEU</name>
<dbReference type="GO" id="GO:0003700">
    <property type="term" value="F:DNA-binding transcription factor activity"/>
    <property type="evidence" value="ECO:0007669"/>
    <property type="project" value="InterPro"/>
</dbReference>
<dbReference type="GO" id="GO:0043565">
    <property type="term" value="F:sequence-specific DNA binding"/>
    <property type="evidence" value="ECO:0007669"/>
    <property type="project" value="InterPro"/>
</dbReference>
<dbReference type="InterPro" id="IPR009057">
    <property type="entry name" value="Homeodomain-like_sf"/>
</dbReference>
<dbReference type="AlphaFoldDB" id="A0A495X2Y3"/>
<dbReference type="PROSITE" id="PS01124">
    <property type="entry name" value="HTH_ARAC_FAMILY_2"/>
    <property type="match status" value="1"/>
</dbReference>
<dbReference type="Pfam" id="PF12833">
    <property type="entry name" value="HTH_18"/>
    <property type="match status" value="1"/>
</dbReference>
<gene>
    <name evidence="5" type="ORF">DFJ66_1043</name>
</gene>
<dbReference type="PANTHER" id="PTHR46796">
    <property type="entry name" value="HTH-TYPE TRANSCRIPTIONAL ACTIVATOR RHAS-RELATED"/>
    <property type="match status" value="1"/>
</dbReference>
<protein>
    <submittedName>
        <fullName evidence="5">Helix-turn-helix protein</fullName>
    </submittedName>
</protein>